<comment type="subcellular location">
    <subcellularLocation>
        <location evidence="1">Membrane</location>
    </subcellularLocation>
</comment>
<dbReference type="GO" id="GO:0005829">
    <property type="term" value="C:cytosol"/>
    <property type="evidence" value="ECO:0007669"/>
    <property type="project" value="TreeGrafter"/>
</dbReference>
<dbReference type="Proteomes" id="UP000567179">
    <property type="component" value="Unassembled WGS sequence"/>
</dbReference>
<dbReference type="InterPro" id="IPR040096">
    <property type="entry name" value="Ric1"/>
</dbReference>
<evidence type="ECO:0000256" key="1">
    <source>
        <dbReference type="ARBA" id="ARBA00004370"/>
    </source>
</evidence>
<dbReference type="EMBL" id="JAACJJ010000056">
    <property type="protein sequence ID" value="KAF5312483.1"/>
    <property type="molecule type" value="Genomic_DNA"/>
</dbReference>
<accession>A0A8H5AX64</accession>
<protein>
    <recommendedName>
        <fullName evidence="3">RIC1 C-terminal alpha solenoid region domain-containing protein</fullName>
    </recommendedName>
</protein>
<comment type="caution">
    <text evidence="4">The sequence shown here is derived from an EMBL/GenBank/DDBJ whole genome shotgun (WGS) entry which is preliminary data.</text>
</comment>
<evidence type="ECO:0000256" key="2">
    <source>
        <dbReference type="ARBA" id="ARBA00023136"/>
    </source>
</evidence>
<dbReference type="SUPFAM" id="SSF82171">
    <property type="entry name" value="DPP6 N-terminal domain-like"/>
    <property type="match status" value="1"/>
</dbReference>
<gene>
    <name evidence="4" type="ORF">D9619_002960</name>
</gene>
<organism evidence="4 5">
    <name type="scientific">Psilocybe cf. subviscida</name>
    <dbReference type="NCBI Taxonomy" id="2480587"/>
    <lineage>
        <taxon>Eukaryota</taxon>
        <taxon>Fungi</taxon>
        <taxon>Dikarya</taxon>
        <taxon>Basidiomycota</taxon>
        <taxon>Agaricomycotina</taxon>
        <taxon>Agaricomycetes</taxon>
        <taxon>Agaricomycetidae</taxon>
        <taxon>Agaricales</taxon>
        <taxon>Agaricineae</taxon>
        <taxon>Strophariaceae</taxon>
        <taxon>Psilocybe</taxon>
    </lineage>
</organism>
<dbReference type="GO" id="GO:0042147">
    <property type="term" value="P:retrograde transport, endosome to Golgi"/>
    <property type="evidence" value="ECO:0007669"/>
    <property type="project" value="TreeGrafter"/>
</dbReference>
<evidence type="ECO:0000313" key="4">
    <source>
        <dbReference type="EMBL" id="KAF5312483.1"/>
    </source>
</evidence>
<keyword evidence="5" id="KW-1185">Reference proteome</keyword>
<reference evidence="4 5" key="1">
    <citation type="journal article" date="2020" name="ISME J.">
        <title>Uncovering the hidden diversity of litter-decomposition mechanisms in mushroom-forming fungi.</title>
        <authorList>
            <person name="Floudas D."/>
            <person name="Bentzer J."/>
            <person name="Ahren D."/>
            <person name="Johansson T."/>
            <person name="Persson P."/>
            <person name="Tunlid A."/>
        </authorList>
    </citation>
    <scope>NUCLEOTIDE SEQUENCE [LARGE SCALE GENOMIC DNA]</scope>
    <source>
        <strain evidence="4 5">CBS 101986</strain>
    </source>
</reference>
<dbReference type="Gene3D" id="2.130.10.10">
    <property type="entry name" value="YVTN repeat-like/Quinoprotein amine dehydrogenase"/>
    <property type="match status" value="1"/>
</dbReference>
<dbReference type="PANTHER" id="PTHR22746">
    <property type="entry name" value="RAB6A-GEF COMPLEX PARTNER PROTEIN 1"/>
    <property type="match status" value="1"/>
</dbReference>
<evidence type="ECO:0000259" key="3">
    <source>
        <dbReference type="Pfam" id="PF07064"/>
    </source>
</evidence>
<dbReference type="InterPro" id="IPR009771">
    <property type="entry name" value="RIC1_C"/>
</dbReference>
<dbReference type="GO" id="GO:0006886">
    <property type="term" value="P:intracellular protein transport"/>
    <property type="evidence" value="ECO:0007669"/>
    <property type="project" value="InterPro"/>
</dbReference>
<dbReference type="Pfam" id="PF25440">
    <property type="entry name" value="Beta-prop_RIC1_2nd"/>
    <property type="match status" value="1"/>
</dbReference>
<name>A0A8H5AX64_9AGAR</name>
<keyword evidence="2" id="KW-0472">Membrane</keyword>
<dbReference type="InterPro" id="IPR015943">
    <property type="entry name" value="WD40/YVTN_repeat-like_dom_sf"/>
</dbReference>
<dbReference type="GO" id="GO:0000139">
    <property type="term" value="C:Golgi membrane"/>
    <property type="evidence" value="ECO:0007669"/>
    <property type="project" value="TreeGrafter"/>
</dbReference>
<dbReference type="Pfam" id="PF07064">
    <property type="entry name" value="RIC1"/>
    <property type="match status" value="1"/>
</dbReference>
<dbReference type="AlphaFoldDB" id="A0A8H5AX64"/>
<dbReference type="GO" id="GO:0034066">
    <property type="term" value="C:Ric1-Rgp1 guanyl-nucleotide exchange factor complex"/>
    <property type="evidence" value="ECO:0007669"/>
    <property type="project" value="InterPro"/>
</dbReference>
<dbReference type="OrthoDB" id="67540at2759"/>
<proteinExistence type="predicted"/>
<dbReference type="PANTHER" id="PTHR22746:SF10">
    <property type="entry name" value="GUANINE NUCLEOTIDE EXCHANGE FACTOR SUBUNIT RIC1"/>
    <property type="match status" value="1"/>
</dbReference>
<sequence>MYFPTTAARQLATNPALPNIPPEPVVALATSPRKLLFCTLTRSSIAVWSARPSALLSLLTRTPTSVLSHGDNLDAWWSPDGKRIVVKTSDSYLVLVSVEYSPDEIVYASTPLPVNTQRSFVAGPGEGLPFRGVSLNFEGVVRVEGNVLRLITLRILDSRIQVDLKICSVSPRRHHVLFSTQDPPTIQSMPWPIGNDEDEDEVAARTQFSYETWLLNDQDFEWLVETDVHVTQIVHSRGLDGEIWITSDGRCYLVGLRDVAIKRSGLGRSSEDQERDGLQTEGALLGQLHWHGTCVHDFHTPRWVQKQRQVDDDASGSRRYHEPKRATSVAINSKFSLIAIGTHGGGIQFTNFPSAEGIIPKSQIIEIPNPFNRQTGEITALEWSSDGYVLAVGWRHGWAIVTVGGKCIASGIGINESIDETKFQDIFMYGVKDLFWGPGNFELFVLAASVPRKQDGQLFVIPFAKSATTGQHSPDNTRYAFLQLDDRALVYRGADQPDLSVINPESDVWQHIKIPQRYLAYNWPILYSSLSSDGRLIAVAGRRGLIHYSSSSGRWKVFADEEQEQNFSVRGGMLWFHHVLVAAVEMSKSYQIRLYSRDMELSSQNILHREILQAPVVILSIVDNSLLVYTADNNLLHYLIVPTADSIKLHLCGSISFNGIIAAPGAVRMLSWMIPGVQKQIGDPVNDLTVATVLMVVGGQLVLLRPRKSASEEVKYDIQVLAERIEFCWIHLRGVGALENSLWAYDAQGMRVWLNALTLESHQDLEAEVQDVKESVRIQLDFYPLSVLMDKGIIIGVEHEAAIRSNLPFIMFRHATSSQLFLQHILLYHLENKQINQAVAFASHYKNLVFFAHALEMLLHTVVESDVASVNNHDSESTEPSTGVLPTVVEFLDHFDASLDVVVGCARKTEMTRWRHLFNVVGNPKGLFETCLSFNRLKTAGSYLLVLHNLEQLDENSTDAIRLLTKAVESKEWQLCRELLRFLHSIDESGRALRNALSQVDLGPLDVNGV</sequence>
<evidence type="ECO:0000313" key="5">
    <source>
        <dbReference type="Proteomes" id="UP000567179"/>
    </source>
</evidence>
<feature type="domain" description="RIC1 C-terminal alpha solenoid region" evidence="3">
    <location>
        <begin position="823"/>
        <end position="1001"/>
    </location>
</feature>